<feature type="signal peptide" evidence="1">
    <location>
        <begin position="1"/>
        <end position="22"/>
    </location>
</feature>
<evidence type="ECO:0000313" key="3">
    <source>
        <dbReference type="Proteomes" id="UP000034024"/>
    </source>
</evidence>
<keyword evidence="3" id="KW-1185">Reference proteome</keyword>
<dbReference type="RefSeq" id="WP_046844011.1">
    <property type="nucleotide sequence ID" value="NZ_CP011389.1"/>
</dbReference>
<protein>
    <submittedName>
        <fullName evidence="2">Uncharacterized protein</fullName>
    </submittedName>
</protein>
<keyword evidence="1" id="KW-0732">Signal</keyword>
<dbReference type="OrthoDB" id="59975at2"/>
<dbReference type="KEGG" id="dch:SY84_10790"/>
<feature type="chain" id="PRO_5002517535" evidence="1">
    <location>
        <begin position="23"/>
        <end position="241"/>
    </location>
</feature>
<dbReference type="PATRIC" id="fig|1309411.5.peg.2192"/>
<accession>A0A0F7JRQ4</accession>
<gene>
    <name evidence="2" type="ORF">SY84_10790</name>
</gene>
<evidence type="ECO:0000256" key="1">
    <source>
        <dbReference type="SAM" id="SignalP"/>
    </source>
</evidence>
<reference evidence="2 3" key="1">
    <citation type="submission" date="2015-01" db="EMBL/GenBank/DDBJ databases">
        <title>Deinococcus soli/N5/whole genome sequencing.</title>
        <authorList>
            <person name="Kim M.K."/>
            <person name="Srinivasan S."/>
            <person name="Lee J.-J."/>
        </authorList>
    </citation>
    <scope>NUCLEOTIDE SEQUENCE [LARGE SCALE GENOMIC DNA]</scope>
    <source>
        <strain evidence="2 3">N5</strain>
    </source>
</reference>
<sequence length="241" mass="25996">MRAARFTTWSAVTLGALGAALAVSTSVPPPLPSGWQAKIGTLLPQAGQTVTLLERRPSISTVALELVVAGAGGDREVLRQVTATAARGVAPTYDKRLNISAEDFKRYIVFQNTLASTGKTFRLSVSRDATRVSFGDGPYMNGVLKGVSIDLKTGEMRGPEGFSARPVAVPANDDPERGLLIRSGFQWRMNGNNAQIGNGVRGTLNLLQLGSGRVLLSYTRKSMIDRKVDDFDRELIVEYTR</sequence>
<dbReference type="AlphaFoldDB" id="A0A0F7JRQ4"/>
<proteinExistence type="predicted"/>
<dbReference type="Proteomes" id="UP000034024">
    <property type="component" value="Chromosome"/>
</dbReference>
<evidence type="ECO:0000313" key="2">
    <source>
        <dbReference type="EMBL" id="AKH17443.1"/>
    </source>
</evidence>
<name>A0A0F7JRQ4_9DEIO</name>
<dbReference type="EMBL" id="CP011389">
    <property type="protein sequence ID" value="AKH17443.1"/>
    <property type="molecule type" value="Genomic_DNA"/>
</dbReference>
<organism evidence="2 3">
    <name type="scientific">Deinococcus soli</name>
    <name type="common">ex Cha et al. 2016</name>
    <dbReference type="NCBI Taxonomy" id="1309411"/>
    <lineage>
        <taxon>Bacteria</taxon>
        <taxon>Thermotogati</taxon>
        <taxon>Deinococcota</taxon>
        <taxon>Deinococci</taxon>
        <taxon>Deinococcales</taxon>
        <taxon>Deinococcaceae</taxon>
        <taxon>Deinococcus</taxon>
    </lineage>
</organism>